<evidence type="ECO:0000313" key="2">
    <source>
        <dbReference type="Proteomes" id="UP000516134"/>
    </source>
</evidence>
<gene>
    <name evidence="1" type="ORF">H9L15_04880</name>
</gene>
<dbReference type="RefSeq" id="WP_187715371.1">
    <property type="nucleotide sequence ID" value="NZ_CP060780.1"/>
</dbReference>
<accession>A0ABX6T4V1</accession>
<evidence type="ECO:0000313" key="1">
    <source>
        <dbReference type="EMBL" id="QNP43947.1"/>
    </source>
</evidence>
<reference evidence="1 2" key="1">
    <citation type="submission" date="2020-08" db="EMBL/GenBank/DDBJ databases">
        <title>Genome sequence of Sphingomonas daechungensis KACC 18115T.</title>
        <authorList>
            <person name="Hyun D.-W."/>
            <person name="Bae J.-W."/>
        </authorList>
    </citation>
    <scope>NUCLEOTIDE SEQUENCE [LARGE SCALE GENOMIC DNA]</scope>
    <source>
        <strain evidence="1 2">KACC 18115</strain>
    </source>
</reference>
<name>A0ABX6T4V1_9SPHN</name>
<keyword evidence="2" id="KW-1185">Reference proteome</keyword>
<proteinExistence type="predicted"/>
<organism evidence="1 2">
    <name type="scientific">Sphingomonas daechungensis</name>
    <dbReference type="NCBI Taxonomy" id="1176646"/>
    <lineage>
        <taxon>Bacteria</taxon>
        <taxon>Pseudomonadati</taxon>
        <taxon>Pseudomonadota</taxon>
        <taxon>Alphaproteobacteria</taxon>
        <taxon>Sphingomonadales</taxon>
        <taxon>Sphingomonadaceae</taxon>
        <taxon>Sphingomonas</taxon>
    </lineage>
</organism>
<dbReference type="Proteomes" id="UP000516134">
    <property type="component" value="Chromosome"/>
</dbReference>
<protein>
    <submittedName>
        <fullName evidence="1">Uncharacterized protein</fullName>
    </submittedName>
</protein>
<dbReference type="EMBL" id="CP060780">
    <property type="protein sequence ID" value="QNP43947.1"/>
    <property type="molecule type" value="Genomic_DNA"/>
</dbReference>
<sequence length="77" mass="8419">MNMTAAELIQKMGQPKLQVREGPGLKLQFKSRSCILDAYLYPSPSGGLPERVTHVDTRLSNGNDTSQQACIASLIRS</sequence>